<sequence>MKRVVIAGCGDVGSALAERLQRRGWKVYGLRRNATALPDGIEPIAADLTCADKPADWPAKVDYVVYCPAAGKRDADLYQRLYVEGLQHLLGWVRDSRQTLQFFLQVSSTGVYAQTEGEWVTENSPALADSDTSRALIAAEDVALRGGFPASVVRLAGIYGPGRNRLIEQVRSGLYVPAEPPQFTNRIHRDDAAGLLEHLLTLAEQDELLAPCYLGVDDEPASMHEVTSWMAARLGVALLDDGPTSGRVGSKRCSNELARESGWAPQYPSYREGYGEMLEANRG</sequence>
<organism evidence="2">
    <name type="scientific">Halopseudomonas xinjiangensis</name>
    <dbReference type="NCBI Taxonomy" id="487184"/>
    <lineage>
        <taxon>Bacteria</taxon>
        <taxon>Pseudomonadati</taxon>
        <taxon>Pseudomonadota</taxon>
        <taxon>Gammaproteobacteria</taxon>
        <taxon>Pseudomonadales</taxon>
        <taxon>Pseudomonadaceae</taxon>
        <taxon>Halopseudomonas</taxon>
    </lineage>
</organism>
<dbReference type="Gene3D" id="3.40.50.720">
    <property type="entry name" value="NAD(P)-binding Rossmann-like Domain"/>
    <property type="match status" value="1"/>
</dbReference>
<dbReference type="Proteomes" id="UP000885703">
    <property type="component" value="Unassembled WGS sequence"/>
</dbReference>
<dbReference type="PANTHER" id="PTHR48079">
    <property type="entry name" value="PROTEIN YEEZ"/>
    <property type="match status" value="1"/>
</dbReference>
<dbReference type="InterPro" id="IPR001509">
    <property type="entry name" value="Epimerase_deHydtase"/>
</dbReference>
<protein>
    <submittedName>
        <fullName evidence="2">SDR family oxidoreductase</fullName>
    </submittedName>
</protein>
<evidence type="ECO:0000259" key="1">
    <source>
        <dbReference type="Pfam" id="PF01370"/>
    </source>
</evidence>
<dbReference type="GO" id="GO:0005737">
    <property type="term" value="C:cytoplasm"/>
    <property type="evidence" value="ECO:0007669"/>
    <property type="project" value="TreeGrafter"/>
</dbReference>
<accession>A0A7V1FR69</accession>
<comment type="caution">
    <text evidence="2">The sequence shown here is derived from an EMBL/GenBank/DDBJ whole genome shotgun (WGS) entry which is preliminary data.</text>
</comment>
<dbReference type="AlphaFoldDB" id="A0A7V1FR69"/>
<name>A0A7V1FR69_9GAMM</name>
<dbReference type="GO" id="GO:0004029">
    <property type="term" value="F:aldehyde dehydrogenase (NAD+) activity"/>
    <property type="evidence" value="ECO:0007669"/>
    <property type="project" value="TreeGrafter"/>
</dbReference>
<reference evidence="2" key="1">
    <citation type="journal article" date="2020" name="mSystems">
        <title>Genome- and Community-Level Interaction Insights into Carbon Utilization and Element Cycling Functions of Hydrothermarchaeota in Hydrothermal Sediment.</title>
        <authorList>
            <person name="Zhou Z."/>
            <person name="Liu Y."/>
            <person name="Xu W."/>
            <person name="Pan J."/>
            <person name="Luo Z.H."/>
            <person name="Li M."/>
        </authorList>
    </citation>
    <scope>NUCLEOTIDE SEQUENCE [LARGE SCALE GENOMIC DNA]</scope>
    <source>
        <strain evidence="2">HyVt-324</strain>
    </source>
</reference>
<evidence type="ECO:0000313" key="2">
    <source>
        <dbReference type="EMBL" id="HDZ55593.1"/>
    </source>
</evidence>
<dbReference type="CDD" id="cd05266">
    <property type="entry name" value="SDR_a4"/>
    <property type="match status" value="1"/>
</dbReference>
<dbReference type="SUPFAM" id="SSF51735">
    <property type="entry name" value="NAD(P)-binding Rossmann-fold domains"/>
    <property type="match status" value="1"/>
</dbReference>
<dbReference type="EMBL" id="DRFO01000013">
    <property type="protein sequence ID" value="HDZ55593.1"/>
    <property type="molecule type" value="Genomic_DNA"/>
</dbReference>
<dbReference type="InterPro" id="IPR036291">
    <property type="entry name" value="NAD(P)-bd_dom_sf"/>
</dbReference>
<dbReference type="PANTHER" id="PTHR48079:SF6">
    <property type="entry name" value="NAD(P)-BINDING DOMAIN-CONTAINING PROTEIN-RELATED"/>
    <property type="match status" value="1"/>
</dbReference>
<gene>
    <name evidence="2" type="ORF">ENH64_03830</name>
</gene>
<dbReference type="Pfam" id="PF01370">
    <property type="entry name" value="Epimerase"/>
    <property type="match status" value="1"/>
</dbReference>
<proteinExistence type="predicted"/>
<feature type="domain" description="NAD-dependent epimerase/dehydratase" evidence="1">
    <location>
        <begin position="6"/>
        <end position="167"/>
    </location>
</feature>
<dbReference type="InterPro" id="IPR051783">
    <property type="entry name" value="NAD(P)-dependent_oxidoreduct"/>
</dbReference>